<evidence type="ECO:0000313" key="11">
    <source>
        <dbReference type="Proteomes" id="UP000189513"/>
    </source>
</evidence>
<dbReference type="Proteomes" id="UP000189513">
    <property type="component" value="Unassembled WGS sequence"/>
</dbReference>
<dbReference type="Gene3D" id="1.10.8.10">
    <property type="entry name" value="DNA helicase RuvA subunit, C-terminal domain"/>
    <property type="match status" value="1"/>
</dbReference>
<evidence type="ECO:0000313" key="10">
    <source>
        <dbReference type="EMBL" id="ONH66655.1"/>
    </source>
</evidence>
<accession>A0A061AN43</accession>
<dbReference type="AlphaFoldDB" id="A0A061AN43"/>
<reference evidence="10" key="3">
    <citation type="submission" date="2017-01" db="EMBL/GenBank/DDBJ databases">
        <authorList>
            <person name="Mah S.A."/>
            <person name="Swanson W.J."/>
            <person name="Moy G.W."/>
            <person name="Vacquier V.D."/>
        </authorList>
    </citation>
    <scope>NUCLEOTIDE SEQUENCE [LARGE SCALE GENOMIC DNA]</scope>
    <source>
        <strain evidence="10">65</strain>
    </source>
</reference>
<evidence type="ECO:0000256" key="6">
    <source>
        <dbReference type="ARBA" id="ARBA00030300"/>
    </source>
</evidence>
<evidence type="ECO:0000256" key="3">
    <source>
        <dbReference type="ARBA" id="ARBA00014437"/>
    </source>
</evidence>
<evidence type="ECO:0000256" key="2">
    <source>
        <dbReference type="ARBA" id="ARBA00009882"/>
    </source>
</evidence>
<comment type="similarity">
    <text evidence="2">Belongs to the NAC-alpha family.</text>
</comment>
<dbReference type="STRING" id="36022.A0A061AN43"/>
<gene>
    <name evidence="10" type="ORF">BON22_3447</name>
    <name evidence="9" type="ORF">CYFA0S_02e10154g</name>
</gene>
<sequence>MAEQKIEEISEVPQGANVSVFSKNEKKARALIAKLNLREVKGISRVTFKRRGNQIFAIDNPDVYKSAAGTYIVFGEAKLEDFAQRMAEAQAQSDAGADEGLAPKDPASITADLEAASLLDKPQETEDDDEEVDETGLKEEDINVVIEQANVSRAKAAKALKKHDGDIVNAIMELSS</sequence>
<dbReference type="OrthoDB" id="3169036at2759"/>
<evidence type="ECO:0000259" key="8">
    <source>
        <dbReference type="PROSITE" id="PS51151"/>
    </source>
</evidence>
<dbReference type="PROSITE" id="PS51151">
    <property type="entry name" value="NAC_AB"/>
    <property type="match status" value="1"/>
</dbReference>
<feature type="region of interest" description="Disordered" evidence="7">
    <location>
        <begin position="87"/>
        <end position="140"/>
    </location>
</feature>
<dbReference type="InterPro" id="IPR002715">
    <property type="entry name" value="Nas_poly-pep-assoc_cplx_dom"/>
</dbReference>
<comment type="function">
    <text evidence="5">Component of the nascent polypeptide-associated complex (NAC), a dynamic component of the ribosomal exit tunnel, protecting the emerging polypeptides from interaction with other cytoplasmic proteins to ensure appropriate nascent protein targeting. The NAC complex also promotes mitochondrial protein import by enhancing productive ribosome interactions with the outer mitochondrial membrane and blocks the inappropriate interaction of ribosomes translating non-secretory nascent polypeptides with translocation sites in the membrane of the endoplasmic reticulum. EGD2 may also be involved in transcription regulation.</text>
</comment>
<evidence type="ECO:0000256" key="1">
    <source>
        <dbReference type="ARBA" id="ARBA00004496"/>
    </source>
</evidence>
<keyword evidence="4" id="KW-0813">Transport</keyword>
<evidence type="ECO:0000256" key="7">
    <source>
        <dbReference type="SAM" id="MobiDB-lite"/>
    </source>
</evidence>
<evidence type="ECO:0000256" key="5">
    <source>
        <dbReference type="ARBA" id="ARBA00025035"/>
    </source>
</evidence>
<dbReference type="GO" id="GO:0015031">
    <property type="term" value="P:protein transport"/>
    <property type="evidence" value="ECO:0007669"/>
    <property type="project" value="UniProtKB-KW"/>
</dbReference>
<dbReference type="SMART" id="SM01407">
    <property type="entry name" value="NAC"/>
    <property type="match status" value="1"/>
</dbReference>
<feature type="domain" description="NAC-A/B" evidence="8">
    <location>
        <begin position="22"/>
        <end position="86"/>
    </location>
</feature>
<evidence type="ECO:0000313" key="9">
    <source>
        <dbReference type="EMBL" id="CDR38990.1"/>
    </source>
</evidence>
<dbReference type="CDD" id="cd22054">
    <property type="entry name" value="NAC_NACA"/>
    <property type="match status" value="1"/>
</dbReference>
<keyword evidence="4" id="KW-0653">Protein transport</keyword>
<dbReference type="Pfam" id="PF01849">
    <property type="entry name" value="NAC"/>
    <property type="match status" value="1"/>
</dbReference>
<dbReference type="EMBL" id="LK052887">
    <property type="protein sequence ID" value="CDR38990.1"/>
    <property type="molecule type" value="Genomic_DNA"/>
</dbReference>
<dbReference type="PIRSF" id="PIRSF015901">
    <property type="entry name" value="NAC_alpha"/>
    <property type="match status" value="1"/>
</dbReference>
<dbReference type="GO" id="GO:0005854">
    <property type="term" value="C:nascent polypeptide-associated complex"/>
    <property type="evidence" value="ECO:0007669"/>
    <property type="project" value="InterPro"/>
</dbReference>
<dbReference type="PANTHER" id="PTHR21713">
    <property type="entry name" value="NASCENT POLYPEPTIDE ASSOCIATED COMPLEX ALPHA SUBUNIT-RELATED"/>
    <property type="match status" value="1"/>
</dbReference>
<name>A0A061AN43_CYBFA</name>
<dbReference type="EMBL" id="MPUK01000006">
    <property type="protein sequence ID" value="ONH66655.1"/>
    <property type="molecule type" value="Genomic_DNA"/>
</dbReference>
<reference evidence="11" key="2">
    <citation type="journal article" date="2017" name="Genome Announc.">
        <title>Genome sequences of Cyberlindnera fabianii 65, Pichia kudriavzevii 129, and Saccharomyces cerevisiae 131 isolated from fermented masau fruits in Zimbabwe.</title>
        <authorList>
            <person name="van Rijswijck I.M.H."/>
            <person name="Derks M.F.L."/>
            <person name="Abee T."/>
            <person name="de Ridder D."/>
            <person name="Smid E.J."/>
        </authorList>
    </citation>
    <scope>NUCLEOTIDE SEQUENCE [LARGE SCALE GENOMIC DNA]</scope>
    <source>
        <strain evidence="11">65</strain>
    </source>
</reference>
<comment type="subcellular location">
    <subcellularLocation>
        <location evidence="1">Cytoplasm</location>
    </subcellularLocation>
</comment>
<protein>
    <recommendedName>
        <fullName evidence="3">Nascent polypeptide-associated complex subunit alpha</fullName>
    </recommendedName>
    <alternativeName>
        <fullName evidence="6">Alpha-NAC</fullName>
    </alternativeName>
</protein>
<dbReference type="InterPro" id="IPR038187">
    <property type="entry name" value="NAC_A/B_dom_sf"/>
</dbReference>
<dbReference type="VEuPathDB" id="FungiDB:BON22_3447"/>
<dbReference type="FunFam" id="2.20.70.30:FF:000002">
    <property type="entry name" value="Nascent polypeptide-associated complex (NAC), alpha subunit"/>
    <property type="match status" value="1"/>
</dbReference>
<feature type="compositionally biased region" description="Acidic residues" evidence="7">
    <location>
        <begin position="125"/>
        <end position="134"/>
    </location>
</feature>
<organism evidence="9">
    <name type="scientific">Cyberlindnera fabianii</name>
    <name type="common">Yeast</name>
    <name type="synonym">Hansenula fabianii</name>
    <dbReference type="NCBI Taxonomy" id="36022"/>
    <lineage>
        <taxon>Eukaryota</taxon>
        <taxon>Fungi</taxon>
        <taxon>Dikarya</taxon>
        <taxon>Ascomycota</taxon>
        <taxon>Saccharomycotina</taxon>
        <taxon>Saccharomycetes</taxon>
        <taxon>Phaffomycetales</taxon>
        <taxon>Phaffomycetaceae</taxon>
        <taxon>Cyberlindnera</taxon>
    </lineage>
</organism>
<dbReference type="OMA" id="SQKMIFA"/>
<proteinExistence type="inferred from homology"/>
<dbReference type="Pfam" id="PF19026">
    <property type="entry name" value="UBA_HYPK"/>
    <property type="match status" value="1"/>
</dbReference>
<dbReference type="InterPro" id="IPR044034">
    <property type="entry name" value="NAC-like_UBA"/>
</dbReference>
<reference evidence="9" key="1">
    <citation type="journal article" date="2014" name="Genome Announc.">
        <title>Genome sequence of the yeast Cyberlindnera fabianii (Hansenula fabianii).</title>
        <authorList>
            <person name="Freel K.C."/>
            <person name="Sarilar V."/>
            <person name="Neuveglise C."/>
            <person name="Devillers H."/>
            <person name="Friedrich A."/>
            <person name="Schacherer J."/>
        </authorList>
    </citation>
    <scope>NUCLEOTIDE SEQUENCE</scope>
    <source>
        <strain evidence="9">YJS4271</strain>
    </source>
</reference>
<evidence type="ECO:0000256" key="4">
    <source>
        <dbReference type="ARBA" id="ARBA00022927"/>
    </source>
</evidence>
<dbReference type="Gene3D" id="2.20.70.30">
    <property type="entry name" value="Nascent polypeptide-associated complex domain"/>
    <property type="match status" value="1"/>
</dbReference>
<dbReference type="InterPro" id="IPR016641">
    <property type="entry name" value="EGD2/NACA0like"/>
</dbReference>
<keyword evidence="11" id="KW-1185">Reference proteome</keyword>